<dbReference type="InterPro" id="IPR014722">
    <property type="entry name" value="Rib_uL2_dom2"/>
</dbReference>
<organism evidence="7">
    <name type="scientific">Tetrahymena rostrata</name>
    <dbReference type="NCBI Taxonomy" id="5909"/>
    <lineage>
        <taxon>Eukaryota</taxon>
        <taxon>Sar</taxon>
        <taxon>Alveolata</taxon>
        <taxon>Ciliophora</taxon>
        <taxon>Intramacronucleata</taxon>
        <taxon>Oligohymenophorea</taxon>
        <taxon>Hymenostomatida</taxon>
        <taxon>Tetrahymenina</taxon>
        <taxon>Tetrahymenidae</taxon>
        <taxon>Tetrahymena</taxon>
    </lineage>
</organism>
<dbReference type="GO" id="GO:0003723">
    <property type="term" value="F:RNA binding"/>
    <property type="evidence" value="ECO:0007669"/>
    <property type="project" value="TreeGrafter"/>
</dbReference>
<dbReference type="InterPro" id="IPR014726">
    <property type="entry name" value="Ribosomal_uL2_dom3"/>
</dbReference>
<gene>
    <name evidence="7" type="primary">rpl2</name>
</gene>
<dbReference type="InterPro" id="IPR022666">
    <property type="entry name" value="Ribosomal_uL2_RNA-bd_dom"/>
</dbReference>
<dbReference type="SUPFAM" id="SSF50249">
    <property type="entry name" value="Nucleic acid-binding proteins"/>
    <property type="match status" value="1"/>
</dbReference>
<dbReference type="InterPro" id="IPR012340">
    <property type="entry name" value="NA-bd_OB-fold"/>
</dbReference>
<evidence type="ECO:0000313" key="7">
    <source>
        <dbReference type="EMBL" id="QGS65254.1"/>
    </source>
</evidence>
<dbReference type="AlphaFoldDB" id="A0A650DE14"/>
<evidence type="ECO:0000256" key="4">
    <source>
        <dbReference type="SAM" id="MobiDB-lite"/>
    </source>
</evidence>
<keyword evidence="3" id="KW-0687">Ribonucleoprotein</keyword>
<name>A0A650DE14_TETRO</name>
<dbReference type="PANTHER" id="PTHR13691:SF5">
    <property type="entry name" value="LARGE RIBOSOMAL SUBUNIT PROTEIN UL2M"/>
    <property type="match status" value="1"/>
</dbReference>
<dbReference type="Gene3D" id="2.30.30.30">
    <property type="match status" value="1"/>
</dbReference>
<dbReference type="InterPro" id="IPR022671">
    <property type="entry name" value="Ribosomal_uL2_CS"/>
</dbReference>
<dbReference type="SUPFAM" id="SSF50104">
    <property type="entry name" value="Translation proteins SH3-like domain"/>
    <property type="match status" value="1"/>
</dbReference>
<protein>
    <submittedName>
        <fullName evidence="7">Ribosomal protein L2</fullName>
    </submittedName>
</protein>
<dbReference type="PIRSF" id="PIRSF002158">
    <property type="entry name" value="Ribosomal_L2"/>
    <property type="match status" value="1"/>
</dbReference>
<dbReference type="GO" id="GO:0032543">
    <property type="term" value="P:mitochondrial translation"/>
    <property type="evidence" value="ECO:0007669"/>
    <property type="project" value="TreeGrafter"/>
</dbReference>
<proteinExistence type="inferred from homology"/>
<dbReference type="Pfam" id="PF00181">
    <property type="entry name" value="Ribosomal_L2_N"/>
    <property type="match status" value="1"/>
</dbReference>
<keyword evidence="7" id="KW-0496">Mitochondrion</keyword>
<dbReference type="InterPro" id="IPR008991">
    <property type="entry name" value="Translation_prot_SH3-like_sf"/>
</dbReference>
<dbReference type="InterPro" id="IPR022669">
    <property type="entry name" value="Ribosomal_uL2_C"/>
</dbReference>
<evidence type="ECO:0000256" key="1">
    <source>
        <dbReference type="ARBA" id="ARBA00005636"/>
    </source>
</evidence>
<dbReference type="GO" id="GO:0005762">
    <property type="term" value="C:mitochondrial large ribosomal subunit"/>
    <property type="evidence" value="ECO:0007669"/>
    <property type="project" value="TreeGrafter"/>
</dbReference>
<keyword evidence="2 7" id="KW-0689">Ribosomal protein</keyword>
<dbReference type="InterPro" id="IPR002171">
    <property type="entry name" value="Ribosomal_uL2"/>
</dbReference>
<dbReference type="EMBL" id="MN025427">
    <property type="protein sequence ID" value="QGS65254.1"/>
    <property type="molecule type" value="Genomic_DNA"/>
</dbReference>
<dbReference type="SMART" id="SM01382">
    <property type="entry name" value="Ribosomal_L2_C"/>
    <property type="match status" value="1"/>
</dbReference>
<evidence type="ECO:0000256" key="3">
    <source>
        <dbReference type="ARBA" id="ARBA00023274"/>
    </source>
</evidence>
<reference evidence="6" key="1">
    <citation type="submission" date="2018-01" db="EMBL/GenBank/DDBJ databases">
        <title>Mitochondrial genome sequences of Tetrahymena rostrata.</title>
        <authorList>
            <person name="Billman-Jacobe H."/>
            <person name="Young N."/>
        </authorList>
    </citation>
    <scope>NUCLEOTIDE SEQUENCE</scope>
    <source>
        <strain evidence="6">TRAUS</strain>
    </source>
</reference>
<accession>A0A650DE14</accession>
<reference evidence="7" key="2">
    <citation type="submission" date="2019-06" db="EMBL/GenBank/DDBJ databases">
        <title>Mitochondrial genome of Tetrahymena rostrata TRAUS.</title>
        <authorList>
            <person name="Watt A.E."/>
            <person name="Billman-Jacobe H."/>
            <person name="Young N.D."/>
        </authorList>
    </citation>
    <scope>NUCLEOTIDE SEQUENCE</scope>
    <source>
        <strain evidence="7">TRAUS</strain>
    </source>
</reference>
<geneLocation type="mitochondrion" evidence="7"/>
<comment type="similarity">
    <text evidence="1">Belongs to the universal ribosomal protein uL2 family.</text>
</comment>
<sequence length="262" mass="30042">MFLKKYKPKTPSLRFKKDIYKMSPFIKKNNLFYMKYKSKSGKAKYGTSILRTRSHNKFNKYISINLNRSSTTNLALITSLNYINKSSCFIGLIKYSDNSLSYIKLSNGLFIGNFTKTIDRPINFSFNFKNILGCFMILNLAPKYCVFSNIISINDKNSKYAKSAGTYLSIIKKIKEHNIFILKLPTGKKKYFSGFSKATIGRNSNFLNKFIVIGKAGINRWKGFKPVVRGVAMNPVDHPHGGRTKTNQPEMSPWGWITKKNK</sequence>
<dbReference type="PROSITE" id="PS00467">
    <property type="entry name" value="RIBOSOMAL_L2"/>
    <property type="match status" value="1"/>
</dbReference>
<dbReference type="GO" id="GO:0003735">
    <property type="term" value="F:structural constituent of ribosome"/>
    <property type="evidence" value="ECO:0007669"/>
    <property type="project" value="InterPro"/>
</dbReference>
<evidence type="ECO:0000313" key="6">
    <source>
        <dbReference type="EMBL" id="QBI37877.1"/>
    </source>
</evidence>
<dbReference type="EMBL" id="MG744346">
    <property type="protein sequence ID" value="QBI37877.1"/>
    <property type="molecule type" value="Genomic_DNA"/>
</dbReference>
<dbReference type="Gene3D" id="4.10.950.10">
    <property type="entry name" value="Ribosomal protein L2, domain 3"/>
    <property type="match status" value="1"/>
</dbReference>
<evidence type="ECO:0000259" key="5">
    <source>
        <dbReference type="SMART" id="SM01382"/>
    </source>
</evidence>
<dbReference type="Pfam" id="PF03947">
    <property type="entry name" value="Ribosomal_L2_C"/>
    <property type="match status" value="1"/>
</dbReference>
<dbReference type="Gene3D" id="2.40.50.140">
    <property type="entry name" value="Nucleic acid-binding proteins"/>
    <property type="match status" value="1"/>
</dbReference>
<feature type="domain" description="Large ribosomal subunit protein uL2 C-terminal" evidence="5">
    <location>
        <begin position="130"/>
        <end position="257"/>
    </location>
</feature>
<feature type="region of interest" description="Disordered" evidence="4">
    <location>
        <begin position="235"/>
        <end position="262"/>
    </location>
</feature>
<evidence type="ECO:0000256" key="2">
    <source>
        <dbReference type="ARBA" id="ARBA00022980"/>
    </source>
</evidence>
<dbReference type="PANTHER" id="PTHR13691">
    <property type="entry name" value="RIBOSOMAL PROTEIN L2"/>
    <property type="match status" value="1"/>
</dbReference>